<dbReference type="PANTHER" id="PTHR23023">
    <property type="entry name" value="DIMETHYLANILINE MONOOXYGENASE"/>
    <property type="match status" value="1"/>
</dbReference>
<dbReference type="SUPFAM" id="SSF51905">
    <property type="entry name" value="FAD/NAD(P)-binding domain"/>
    <property type="match status" value="2"/>
</dbReference>
<sequence length="227" mass="25589">MTINNTATQVFDAVVVSNGHYSTSFVPDMRNIKEFNEAYPRIITHSKQYRTPYRFKDRKVVVEARFFICAASYTSRPTASLGCEEMAEIEEFLVEEKGVLFRDGRRETDVDAIVFCTGFPYSYPFLRDLDHKLITTGRGVHGLYQHVFHIRHPTLVFPGLNMKAAPWPLAESQAALFAAVWSNNIKLPSQAFMEAWSMELETQTGGALHMFGPDGDGSTSAGCMIWS</sequence>
<reference evidence="5 6" key="1">
    <citation type="submission" date="2016-06" db="EMBL/GenBank/DDBJ databases">
        <title>Living apart together: crosstalk between the core and supernumerary genomes in a fungal plant pathogen.</title>
        <authorList>
            <person name="Vanheule A."/>
            <person name="Audenaert K."/>
            <person name="Warris S."/>
            <person name="Van De Geest H."/>
            <person name="Schijlen E."/>
            <person name="Hofte M."/>
            <person name="De Saeger S."/>
            <person name="Haesaert G."/>
            <person name="Waalwijk C."/>
            <person name="Van Der Lee T."/>
        </authorList>
    </citation>
    <scope>NUCLEOTIDE SEQUENCE [LARGE SCALE GENOMIC DNA]</scope>
    <source>
        <strain evidence="5 6">2516</strain>
    </source>
</reference>
<evidence type="ECO:0000256" key="4">
    <source>
        <dbReference type="ARBA" id="ARBA00023002"/>
    </source>
</evidence>
<dbReference type="GO" id="GO:0004499">
    <property type="term" value="F:N,N-dimethylaniline monooxygenase activity"/>
    <property type="evidence" value="ECO:0007669"/>
    <property type="project" value="InterPro"/>
</dbReference>
<evidence type="ECO:0000313" key="6">
    <source>
        <dbReference type="Proteomes" id="UP000091967"/>
    </source>
</evidence>
<gene>
    <name evidence="5" type="ORF">FPOA_10165</name>
</gene>
<keyword evidence="2" id="KW-0285">Flavoprotein</keyword>
<dbReference type="InterPro" id="IPR020946">
    <property type="entry name" value="Flavin_mOase-like"/>
</dbReference>
<dbReference type="Pfam" id="PF00743">
    <property type="entry name" value="FMO-like"/>
    <property type="match status" value="2"/>
</dbReference>
<comment type="similarity">
    <text evidence="1">Belongs to the FMO family.</text>
</comment>
<dbReference type="Gene3D" id="3.50.50.60">
    <property type="entry name" value="FAD/NAD(P)-binding domain"/>
    <property type="match status" value="2"/>
</dbReference>
<comment type="caution">
    <text evidence="5">The sequence shown here is derived from an EMBL/GenBank/DDBJ whole genome shotgun (WGS) entry which is preliminary data.</text>
</comment>
<evidence type="ECO:0000313" key="5">
    <source>
        <dbReference type="EMBL" id="OBS18438.1"/>
    </source>
</evidence>
<keyword evidence="3" id="KW-0274">FAD</keyword>
<accession>A0A1B8AD78</accession>
<dbReference type="InterPro" id="IPR050346">
    <property type="entry name" value="FMO-like"/>
</dbReference>
<keyword evidence="4" id="KW-0560">Oxidoreductase</keyword>
<organism evidence="5 6">
    <name type="scientific">Fusarium poae</name>
    <dbReference type="NCBI Taxonomy" id="36050"/>
    <lineage>
        <taxon>Eukaryota</taxon>
        <taxon>Fungi</taxon>
        <taxon>Dikarya</taxon>
        <taxon>Ascomycota</taxon>
        <taxon>Pezizomycotina</taxon>
        <taxon>Sordariomycetes</taxon>
        <taxon>Hypocreomycetidae</taxon>
        <taxon>Hypocreales</taxon>
        <taxon>Nectriaceae</taxon>
        <taxon>Fusarium</taxon>
    </lineage>
</organism>
<evidence type="ECO:0000256" key="1">
    <source>
        <dbReference type="ARBA" id="ARBA00009183"/>
    </source>
</evidence>
<name>A0A1B8AD78_FUSPO</name>
<evidence type="ECO:0000256" key="3">
    <source>
        <dbReference type="ARBA" id="ARBA00022827"/>
    </source>
</evidence>
<dbReference type="InterPro" id="IPR036188">
    <property type="entry name" value="FAD/NAD-bd_sf"/>
</dbReference>
<dbReference type="AlphaFoldDB" id="A0A1B8AD78"/>
<dbReference type="Proteomes" id="UP000091967">
    <property type="component" value="Unassembled WGS sequence"/>
</dbReference>
<dbReference type="GO" id="GO:0050661">
    <property type="term" value="F:NADP binding"/>
    <property type="evidence" value="ECO:0007669"/>
    <property type="project" value="InterPro"/>
</dbReference>
<dbReference type="GO" id="GO:0050660">
    <property type="term" value="F:flavin adenine dinucleotide binding"/>
    <property type="evidence" value="ECO:0007669"/>
    <property type="project" value="InterPro"/>
</dbReference>
<proteinExistence type="inferred from homology"/>
<evidence type="ECO:0000256" key="2">
    <source>
        <dbReference type="ARBA" id="ARBA00022630"/>
    </source>
</evidence>
<protein>
    <submittedName>
        <fullName evidence="5">Uncharacterized protein</fullName>
    </submittedName>
</protein>
<keyword evidence="6" id="KW-1185">Reference proteome</keyword>
<dbReference type="EMBL" id="LYXU01000004">
    <property type="protein sequence ID" value="OBS18438.1"/>
    <property type="molecule type" value="Genomic_DNA"/>
</dbReference>